<dbReference type="InterPro" id="IPR036249">
    <property type="entry name" value="Thioredoxin-like_sf"/>
</dbReference>
<feature type="compositionally biased region" description="Polar residues" evidence="1">
    <location>
        <begin position="359"/>
        <end position="391"/>
    </location>
</feature>
<comment type="caution">
    <text evidence="5">The sequence shown here is derived from an EMBL/GenBank/DDBJ whole genome shotgun (WGS) entry which is preliminary data.</text>
</comment>
<dbReference type="Proteomes" id="UP001153461">
    <property type="component" value="Unassembled WGS sequence"/>
</dbReference>
<dbReference type="CDD" id="cd00299">
    <property type="entry name" value="GST_C_family"/>
    <property type="match status" value="1"/>
</dbReference>
<dbReference type="PROSITE" id="PS50404">
    <property type="entry name" value="GST_NTER"/>
    <property type="match status" value="1"/>
</dbReference>
<dbReference type="Pfam" id="PF13409">
    <property type="entry name" value="GST_N_2"/>
    <property type="match status" value="1"/>
</dbReference>
<gene>
    <name evidence="5" type="ORF">PNAL_LOCUS1031</name>
</gene>
<dbReference type="SUPFAM" id="SSF52833">
    <property type="entry name" value="Thioredoxin-like"/>
    <property type="match status" value="1"/>
</dbReference>
<dbReference type="Gene3D" id="1.20.1050.10">
    <property type="match status" value="1"/>
</dbReference>
<evidence type="ECO:0000256" key="1">
    <source>
        <dbReference type="SAM" id="MobiDB-lite"/>
    </source>
</evidence>
<dbReference type="InterPro" id="IPR010987">
    <property type="entry name" value="Glutathione-S-Trfase_C-like"/>
</dbReference>
<evidence type="ECO:0008006" key="7">
    <source>
        <dbReference type="Google" id="ProtNLM"/>
    </source>
</evidence>
<protein>
    <recommendedName>
        <fullName evidence="7">SH3 domain-containing protein</fullName>
    </recommendedName>
</protein>
<dbReference type="OrthoDB" id="4506111at2759"/>
<name>A0A9W4HCM1_PENNA</name>
<dbReference type="AlphaFoldDB" id="A0A9W4HCM1"/>
<sequence length="747" mass="80296">MSNCISLSGSSACPAWSSSSISTGSNLYASFPFLENISNVTDFDNSLNDYVRGSYISTKYDHLLGCQGINSSAPNNYYAQYTISVLCSSVVQSSISDCKLSANDSLPICVDTCALWARSEQETMANTELCGKSKKNYTDQIYAELTICEKPSDALSGDCVKGAANEPDNCGFGTNTIGLCTFCANGTDSCCTKSNATSRCDGVPIPTATLPPLTPLPSATGDSSDGLSGGAIAGIVIGSVVGAAILGALVFFCIFMRRRRRTQNDALNQPNPQRKGGSPSMQQPPSPTSYNMVPGGRVTRMSALREMPSTSSPAYSRTSAAMYGGGAKYSDTSDSEGMGASPGAMSKKIPPVTGKRHGSLSSNSVLAGVESDSSPRSGPTNQYSSPEAVTSGRSEQLSYFRDYYSQDEIHAGDKVAVLWAYSPRAGDEFELDRGEMLRVIGIWDDGWATGVRLPDRAEDQDLNYREQRDSGVSNGSRMHGASSPMPSGEIKAFPLVCICLPQHWHKIIDGGQEDEEIILYTNRLCPWAHRAHIALKEIGLDYEEVTIDLSTPREPWYLEINPRGLVPTISYNGTIITESGIVAQFLADAHPSHLLPPSSPTENALYRARLSFFVDAFFSKVLPSLFASIRAADDAERDAAAEQLVAAVVKEVEPLLADTEGKGPFFGGSEKLTLAEVQAGSFLLRILSFAKPEHGLVSAKLSALLERVPRFKRWAEATAAHESVNFIYDEKLVADKMRAKFAPAPKV</sequence>
<dbReference type="InterPro" id="IPR036282">
    <property type="entry name" value="Glutathione-S-Trfase_C_sf"/>
</dbReference>
<dbReference type="GO" id="GO:0005737">
    <property type="term" value="C:cytoplasm"/>
    <property type="evidence" value="ECO:0007669"/>
    <property type="project" value="TreeGrafter"/>
</dbReference>
<dbReference type="InterPro" id="IPR004045">
    <property type="entry name" value="Glutathione_S-Trfase_N"/>
</dbReference>
<dbReference type="SFLD" id="SFLDG00358">
    <property type="entry name" value="Main_(cytGST)"/>
    <property type="match status" value="1"/>
</dbReference>
<keyword evidence="2" id="KW-1133">Transmembrane helix</keyword>
<reference evidence="5" key="1">
    <citation type="submission" date="2021-07" db="EMBL/GenBank/DDBJ databases">
        <authorList>
            <person name="Branca A.L. A."/>
        </authorList>
    </citation>
    <scope>NUCLEOTIDE SEQUENCE</scope>
</reference>
<dbReference type="InterPro" id="IPR036028">
    <property type="entry name" value="SH3-like_dom_sf"/>
</dbReference>
<evidence type="ECO:0000313" key="6">
    <source>
        <dbReference type="Proteomes" id="UP001153461"/>
    </source>
</evidence>
<proteinExistence type="predicted"/>
<dbReference type="CDD" id="cd00570">
    <property type="entry name" value="GST_N_family"/>
    <property type="match status" value="1"/>
</dbReference>
<dbReference type="InterPro" id="IPR050983">
    <property type="entry name" value="GST_Omega/HSP26"/>
</dbReference>
<dbReference type="CDD" id="cd12087">
    <property type="entry name" value="TM_EGFR-like"/>
    <property type="match status" value="1"/>
</dbReference>
<feature type="transmembrane region" description="Helical" evidence="2">
    <location>
        <begin position="231"/>
        <end position="255"/>
    </location>
</feature>
<organism evidence="5 6">
    <name type="scientific">Penicillium nalgiovense</name>
    <dbReference type="NCBI Taxonomy" id="60175"/>
    <lineage>
        <taxon>Eukaryota</taxon>
        <taxon>Fungi</taxon>
        <taxon>Dikarya</taxon>
        <taxon>Ascomycota</taxon>
        <taxon>Pezizomycotina</taxon>
        <taxon>Eurotiomycetes</taxon>
        <taxon>Eurotiomycetidae</taxon>
        <taxon>Eurotiales</taxon>
        <taxon>Aspergillaceae</taxon>
        <taxon>Penicillium</taxon>
    </lineage>
</organism>
<dbReference type="InterPro" id="IPR040079">
    <property type="entry name" value="Glutathione_S-Trfase"/>
</dbReference>
<keyword evidence="2" id="KW-0472">Membrane</keyword>
<evidence type="ECO:0000259" key="4">
    <source>
        <dbReference type="PROSITE" id="PS50405"/>
    </source>
</evidence>
<evidence type="ECO:0000256" key="2">
    <source>
        <dbReference type="SAM" id="Phobius"/>
    </source>
</evidence>
<dbReference type="SFLD" id="SFLDS00019">
    <property type="entry name" value="Glutathione_Transferase_(cytos"/>
    <property type="match status" value="1"/>
</dbReference>
<dbReference type="PROSITE" id="PS50405">
    <property type="entry name" value="GST_CTER"/>
    <property type="match status" value="1"/>
</dbReference>
<dbReference type="Gene3D" id="3.40.30.10">
    <property type="entry name" value="Glutaredoxin"/>
    <property type="match status" value="1"/>
</dbReference>
<keyword evidence="2" id="KW-0812">Transmembrane</keyword>
<feature type="domain" description="GST C-terminal" evidence="4">
    <location>
        <begin position="603"/>
        <end position="741"/>
    </location>
</feature>
<accession>A0A9W4HCM1</accession>
<evidence type="ECO:0000313" key="5">
    <source>
        <dbReference type="EMBL" id="CAG7970330.1"/>
    </source>
</evidence>
<dbReference type="SUPFAM" id="SSF47616">
    <property type="entry name" value="GST C-terminal domain-like"/>
    <property type="match status" value="1"/>
</dbReference>
<feature type="region of interest" description="Disordered" evidence="1">
    <location>
        <begin position="327"/>
        <end position="391"/>
    </location>
</feature>
<feature type="region of interest" description="Disordered" evidence="1">
    <location>
        <begin position="464"/>
        <end position="483"/>
    </location>
</feature>
<dbReference type="EMBL" id="CAJVNV010000027">
    <property type="protein sequence ID" value="CAG7970330.1"/>
    <property type="molecule type" value="Genomic_DNA"/>
</dbReference>
<dbReference type="SUPFAM" id="SSF50044">
    <property type="entry name" value="SH3-domain"/>
    <property type="match status" value="1"/>
</dbReference>
<evidence type="ECO:0000259" key="3">
    <source>
        <dbReference type="PROSITE" id="PS50404"/>
    </source>
</evidence>
<dbReference type="PANTHER" id="PTHR43968">
    <property type="match status" value="1"/>
</dbReference>
<feature type="region of interest" description="Disordered" evidence="1">
    <location>
        <begin position="264"/>
        <end position="295"/>
    </location>
</feature>
<feature type="domain" description="GST N-terminal" evidence="3">
    <location>
        <begin position="515"/>
        <end position="594"/>
    </location>
</feature>
<dbReference type="PANTHER" id="PTHR43968:SF8">
    <property type="entry name" value="S-TRANSFERASE, PUTATIVE (AFU_ORTHOLOGUE AFUA_2G00590)-RELATED"/>
    <property type="match status" value="1"/>
</dbReference>